<dbReference type="Proteomes" id="UP000694941">
    <property type="component" value="Unplaced"/>
</dbReference>
<name>A0ABM1RY44_LIMPO</name>
<evidence type="ECO:0000313" key="2">
    <source>
        <dbReference type="RefSeq" id="XP_022236299.1"/>
    </source>
</evidence>
<accession>A0ABM1RY44</accession>
<keyword evidence="1" id="KW-1185">Reference proteome</keyword>
<evidence type="ECO:0000313" key="1">
    <source>
        <dbReference type="Proteomes" id="UP000694941"/>
    </source>
</evidence>
<organism evidence="1 2">
    <name type="scientific">Limulus polyphemus</name>
    <name type="common">Atlantic horseshoe crab</name>
    <dbReference type="NCBI Taxonomy" id="6850"/>
    <lineage>
        <taxon>Eukaryota</taxon>
        <taxon>Metazoa</taxon>
        <taxon>Ecdysozoa</taxon>
        <taxon>Arthropoda</taxon>
        <taxon>Chelicerata</taxon>
        <taxon>Merostomata</taxon>
        <taxon>Xiphosura</taxon>
        <taxon>Limulidae</taxon>
        <taxon>Limulus</taxon>
    </lineage>
</organism>
<dbReference type="Gene3D" id="2.20.20.160">
    <property type="match status" value="1"/>
</dbReference>
<gene>
    <name evidence="2" type="primary">LOC111083874</name>
</gene>
<reference evidence="2" key="1">
    <citation type="submission" date="2025-08" db="UniProtKB">
        <authorList>
            <consortium name="RefSeq"/>
        </authorList>
    </citation>
    <scope>IDENTIFICATION</scope>
    <source>
        <tissue evidence="2">Muscle</tissue>
    </source>
</reference>
<protein>
    <submittedName>
        <fullName evidence="2">Uncharacterized protein LOC111083874</fullName>
    </submittedName>
</protein>
<sequence>MTTSPSFVQVKRPDVPGLPECAPQQVCNAMFLRLNHTQHLCNCPSSFPNPCPVSQDQEDGHTLNLVADKKGQVLTSVKICDPILTIKTCDAQQDWMLLALQSMRTGKAHYLVICQCPSSGELIGPISHENPPYADIPGIRVFGMICARGERSARRSEKAYPEVPWDRIINFMNTTVWRSEL</sequence>
<dbReference type="RefSeq" id="XP_022236299.1">
    <property type="nucleotide sequence ID" value="XM_022380591.1"/>
</dbReference>
<proteinExistence type="predicted"/>
<dbReference type="GeneID" id="111083874"/>